<dbReference type="CDD" id="cd02440">
    <property type="entry name" value="AdoMet_MTases"/>
    <property type="match status" value="1"/>
</dbReference>
<dbReference type="GO" id="GO:0008168">
    <property type="term" value="F:methyltransferase activity"/>
    <property type="evidence" value="ECO:0007669"/>
    <property type="project" value="UniProtKB-KW"/>
</dbReference>
<name>A0ABX0IPN3_9FLAO</name>
<dbReference type="InterPro" id="IPR029063">
    <property type="entry name" value="SAM-dependent_MTases_sf"/>
</dbReference>
<evidence type="ECO:0000313" key="3">
    <source>
        <dbReference type="Proteomes" id="UP000817854"/>
    </source>
</evidence>
<dbReference type="GO" id="GO:0032259">
    <property type="term" value="P:methylation"/>
    <property type="evidence" value="ECO:0007669"/>
    <property type="project" value="UniProtKB-KW"/>
</dbReference>
<dbReference type="Gene3D" id="3.40.50.150">
    <property type="entry name" value="Vaccinia Virus protein VP39"/>
    <property type="match status" value="1"/>
</dbReference>
<gene>
    <name evidence="2" type="ORF">FIA58_008910</name>
</gene>
<proteinExistence type="predicted"/>
<dbReference type="EMBL" id="VEVQ02000005">
    <property type="protein sequence ID" value="NHN25792.1"/>
    <property type="molecule type" value="Genomic_DNA"/>
</dbReference>
<reference evidence="2 3" key="3">
    <citation type="submission" date="2020-02" db="EMBL/GenBank/DDBJ databases">
        <title>Flavobacterium profundi sp. nov., isolated from a deep-sea seamount.</title>
        <authorList>
            <person name="Zhang D.-C."/>
        </authorList>
    </citation>
    <scope>NUCLEOTIDE SEQUENCE [LARGE SCALE GENOMIC DNA]</scope>
    <source>
        <strain evidence="2 3">EC11</strain>
    </source>
</reference>
<sequence length="223" mass="25899">MDDFSLEGEELRDALDKIAIINQVLGGNQLTLAGVKQLLSSNEKKITIVDVGCGNGDMLRALAEFGKKNNYIFNLIGIDANAFTINHAEQLSSKYSNISYQCLDIFEEEFGKIEYDILLCTLTLHHFKNNQIDYLLELFVKQAKIGIVINDLHRNVIAYRLFQALCFVFRLNKMSREDGLVSILRGFKKEELVTFSKHNDLKNYTINWKWAFRYQWIIRNIRY</sequence>
<dbReference type="InterPro" id="IPR025714">
    <property type="entry name" value="Methyltranfer_dom"/>
</dbReference>
<dbReference type="SUPFAM" id="SSF53335">
    <property type="entry name" value="S-adenosyl-L-methionine-dependent methyltransferases"/>
    <property type="match status" value="1"/>
</dbReference>
<dbReference type="RefSeq" id="WP_140962348.1">
    <property type="nucleotide sequence ID" value="NZ_VEVQ02000005.1"/>
</dbReference>
<keyword evidence="2" id="KW-0808">Transferase</keyword>
<protein>
    <submittedName>
        <fullName evidence="2">Methyltransferase domain-containing protein</fullName>
    </submittedName>
</protein>
<reference evidence="3" key="1">
    <citation type="submission" date="2019-05" db="EMBL/GenBank/DDBJ databases">
        <title>Flavobacterium profundi sp. nov., isolated from a deep-sea seamount.</title>
        <authorList>
            <person name="Zhang D.-C."/>
        </authorList>
    </citation>
    <scope>NUCLEOTIDE SEQUENCE [LARGE SCALE GENOMIC DNA]</scope>
    <source>
        <strain evidence="3">EC11</strain>
    </source>
</reference>
<reference evidence="2 3" key="2">
    <citation type="submission" date="2019-05" db="EMBL/GenBank/DDBJ databases">
        <authorList>
            <person name="Lianzixin W."/>
        </authorList>
    </citation>
    <scope>NUCLEOTIDE SEQUENCE [LARGE SCALE GENOMIC DNA]</scope>
    <source>
        <strain evidence="2 3">EC11</strain>
    </source>
</reference>
<dbReference type="Proteomes" id="UP000817854">
    <property type="component" value="Unassembled WGS sequence"/>
</dbReference>
<organism evidence="2 3">
    <name type="scientific">Flavobacterium jejuense</name>
    <dbReference type="NCBI Taxonomy" id="1544455"/>
    <lineage>
        <taxon>Bacteria</taxon>
        <taxon>Pseudomonadati</taxon>
        <taxon>Bacteroidota</taxon>
        <taxon>Flavobacteriia</taxon>
        <taxon>Flavobacteriales</taxon>
        <taxon>Flavobacteriaceae</taxon>
        <taxon>Flavobacterium</taxon>
    </lineage>
</organism>
<feature type="domain" description="Methyltransferase" evidence="1">
    <location>
        <begin position="43"/>
        <end position="132"/>
    </location>
</feature>
<keyword evidence="2" id="KW-0489">Methyltransferase</keyword>
<evidence type="ECO:0000313" key="2">
    <source>
        <dbReference type="EMBL" id="NHN25792.1"/>
    </source>
</evidence>
<accession>A0ABX0IPN3</accession>
<keyword evidence="3" id="KW-1185">Reference proteome</keyword>
<dbReference type="Pfam" id="PF13847">
    <property type="entry name" value="Methyltransf_31"/>
    <property type="match status" value="1"/>
</dbReference>
<evidence type="ECO:0000259" key="1">
    <source>
        <dbReference type="Pfam" id="PF13847"/>
    </source>
</evidence>
<comment type="caution">
    <text evidence="2">The sequence shown here is derived from an EMBL/GenBank/DDBJ whole genome shotgun (WGS) entry which is preliminary data.</text>
</comment>